<evidence type="ECO:0000313" key="4">
    <source>
        <dbReference type="EMBL" id="VFR35749.1"/>
    </source>
</evidence>
<protein>
    <submittedName>
        <fullName evidence="3">Uncharacterized protein</fullName>
    </submittedName>
</protein>
<evidence type="ECO:0000256" key="1">
    <source>
        <dbReference type="SAM" id="MobiDB-lite"/>
    </source>
</evidence>
<feature type="region of interest" description="Disordered" evidence="1">
    <location>
        <begin position="1"/>
        <end position="44"/>
    </location>
</feature>
<evidence type="ECO:0000313" key="3">
    <source>
        <dbReference type="EMBL" id="VFR28284.1"/>
    </source>
</evidence>
<dbReference type="AlphaFoldDB" id="A0A484PQ77"/>
<evidence type="ECO:0000313" key="2">
    <source>
        <dbReference type="EMBL" id="VFR19141.1"/>
    </source>
</evidence>
<reference evidence="3" key="1">
    <citation type="submission" date="2019-03" db="EMBL/GenBank/DDBJ databases">
        <authorList>
            <person name="Danneels B."/>
        </authorList>
    </citation>
    <scope>NUCLEOTIDE SEQUENCE</scope>
</reference>
<dbReference type="EMBL" id="CAADIM010000008">
    <property type="protein sequence ID" value="VFR66796.1"/>
    <property type="molecule type" value="Genomic_DNA"/>
</dbReference>
<accession>A0A484PQ77</accession>
<name>A0A484PQ77_9ZZZZ</name>
<dbReference type="EMBL" id="CAADHZ010000003">
    <property type="protein sequence ID" value="VFR19141.1"/>
    <property type="molecule type" value="Genomic_DNA"/>
</dbReference>
<dbReference type="EMBL" id="CAADIN010000033">
    <property type="protein sequence ID" value="VFR94982.1"/>
    <property type="molecule type" value="Genomic_DNA"/>
</dbReference>
<evidence type="ECO:0000313" key="7">
    <source>
        <dbReference type="EMBL" id="VFR94982.1"/>
    </source>
</evidence>
<dbReference type="EMBL" id="CAADIF010000001">
    <property type="protein sequence ID" value="VFR57506.1"/>
    <property type="molecule type" value="Genomic_DNA"/>
</dbReference>
<dbReference type="EMBL" id="CAADIB010000009">
    <property type="protein sequence ID" value="VFR28284.1"/>
    <property type="molecule type" value="Genomic_DNA"/>
</dbReference>
<gene>
    <name evidence="2" type="ORF">ANDO1_3667</name>
    <name evidence="3" type="ORF">ANDO2_3572</name>
    <name evidence="4" type="ORF">ANK1_3488</name>
    <name evidence="5" type="ORF">ANK2_3488</name>
    <name evidence="6" type="ORF">ISE1_3493</name>
    <name evidence="7" type="ORF">ISE2_3474</name>
</gene>
<evidence type="ECO:0000313" key="5">
    <source>
        <dbReference type="EMBL" id="VFR57506.1"/>
    </source>
</evidence>
<dbReference type="EMBL" id="CAADIA010000009">
    <property type="protein sequence ID" value="VFR35749.1"/>
    <property type="molecule type" value="Genomic_DNA"/>
</dbReference>
<organism evidence="3">
    <name type="scientific">plant metagenome</name>
    <dbReference type="NCBI Taxonomy" id="1297885"/>
    <lineage>
        <taxon>unclassified sequences</taxon>
        <taxon>metagenomes</taxon>
        <taxon>organismal metagenomes</taxon>
    </lineage>
</organism>
<evidence type="ECO:0000313" key="6">
    <source>
        <dbReference type="EMBL" id="VFR66796.1"/>
    </source>
</evidence>
<proteinExistence type="predicted"/>
<sequence>MCASDGGMSNRHPLPGAGSPTIGSRDARRGARGGRRAAFATRRG</sequence>